<evidence type="ECO:0000256" key="2">
    <source>
        <dbReference type="SAM" id="SignalP"/>
    </source>
</evidence>
<name>A0A8H7BW16_9FUNG</name>
<dbReference type="OrthoDB" id="10524510at2759"/>
<feature type="region of interest" description="Disordered" evidence="1">
    <location>
        <begin position="43"/>
        <end position="119"/>
    </location>
</feature>
<feature type="compositionally biased region" description="Polar residues" evidence="1">
    <location>
        <begin position="211"/>
        <end position="220"/>
    </location>
</feature>
<feature type="region of interest" description="Disordered" evidence="1">
    <location>
        <begin position="181"/>
        <end position="240"/>
    </location>
</feature>
<feature type="region of interest" description="Disordered" evidence="1">
    <location>
        <begin position="131"/>
        <end position="164"/>
    </location>
</feature>
<feature type="chain" id="PRO_5034033933" evidence="2">
    <location>
        <begin position="21"/>
        <end position="354"/>
    </location>
</feature>
<dbReference type="EMBL" id="JABAYA010000085">
    <property type="protein sequence ID" value="KAF7726023.1"/>
    <property type="molecule type" value="Genomic_DNA"/>
</dbReference>
<feature type="signal peptide" evidence="2">
    <location>
        <begin position="1"/>
        <end position="20"/>
    </location>
</feature>
<gene>
    <name evidence="3" type="ORF">EC973_009086</name>
</gene>
<evidence type="ECO:0000256" key="1">
    <source>
        <dbReference type="SAM" id="MobiDB-lite"/>
    </source>
</evidence>
<feature type="compositionally biased region" description="Acidic residues" evidence="1">
    <location>
        <begin position="131"/>
        <end position="162"/>
    </location>
</feature>
<evidence type="ECO:0000313" key="3">
    <source>
        <dbReference type="EMBL" id="KAF7726023.1"/>
    </source>
</evidence>
<sequence>MKSIRLILITFLLNRCIAFAAEDYDTNSRLLDNLDITTAPLYEDLDANAPPPPLPSAPPQELTTDDDDIHYFQPTQDSPDNLAIQDEETNVEDVEDEEDELDEDVESYDNSGEDPFSNDGLFRILHYQADDNEEGDDLGEEEESFNDDEEEEEENDDNDDSYDSIIPEFRNKETVDFEHLYPDLPESEGHPTADTEVYDSNDHVSNPLPPSQESVHSSHVQPEVPRPRQNTHTDHHYNTTTSTTATKSITHSYWQLWLIGALFLVYRVSRRKMWHRLSKDDEVLPLHSKDLLLAAAGRDHPHHRIMKKHSLRKPSSHARQMSLGHSGRELRPVWENWKEEEEAERQDKNNNSQW</sequence>
<feature type="compositionally biased region" description="Basic and acidic residues" evidence="1">
    <location>
        <begin position="181"/>
        <end position="193"/>
    </location>
</feature>
<protein>
    <submittedName>
        <fullName evidence="3">Uncharacterized protein</fullName>
    </submittedName>
</protein>
<organism evidence="3 4">
    <name type="scientific">Apophysomyces ossiformis</name>
    <dbReference type="NCBI Taxonomy" id="679940"/>
    <lineage>
        <taxon>Eukaryota</taxon>
        <taxon>Fungi</taxon>
        <taxon>Fungi incertae sedis</taxon>
        <taxon>Mucoromycota</taxon>
        <taxon>Mucoromycotina</taxon>
        <taxon>Mucoromycetes</taxon>
        <taxon>Mucorales</taxon>
        <taxon>Mucorineae</taxon>
        <taxon>Mucoraceae</taxon>
        <taxon>Apophysomyces</taxon>
    </lineage>
</organism>
<keyword evidence="2" id="KW-0732">Signal</keyword>
<evidence type="ECO:0000313" key="4">
    <source>
        <dbReference type="Proteomes" id="UP000605846"/>
    </source>
</evidence>
<feature type="compositionally biased region" description="Basic residues" evidence="1">
    <location>
        <begin position="307"/>
        <end position="316"/>
    </location>
</feature>
<proteinExistence type="predicted"/>
<feature type="compositionally biased region" description="Acidic residues" evidence="1">
    <location>
        <begin position="85"/>
        <end position="107"/>
    </location>
</feature>
<feature type="compositionally biased region" description="Pro residues" evidence="1">
    <location>
        <begin position="49"/>
        <end position="58"/>
    </location>
</feature>
<keyword evidence="4" id="KW-1185">Reference proteome</keyword>
<accession>A0A8H7BW16</accession>
<reference evidence="3" key="1">
    <citation type="submission" date="2020-01" db="EMBL/GenBank/DDBJ databases">
        <title>Genome Sequencing of Three Apophysomyces-Like Fungal Strains Confirms a Novel Fungal Genus in the Mucoromycota with divergent Burkholderia-like Endosymbiotic Bacteria.</title>
        <authorList>
            <person name="Stajich J.E."/>
            <person name="Macias A.M."/>
            <person name="Carter-House D."/>
            <person name="Lovett B."/>
            <person name="Kasson L.R."/>
            <person name="Berry K."/>
            <person name="Grigoriev I."/>
            <person name="Chang Y."/>
            <person name="Spatafora J."/>
            <person name="Kasson M.T."/>
        </authorList>
    </citation>
    <scope>NUCLEOTIDE SEQUENCE</scope>
    <source>
        <strain evidence="3">NRRL A-21654</strain>
    </source>
</reference>
<dbReference type="AlphaFoldDB" id="A0A8H7BW16"/>
<comment type="caution">
    <text evidence="3">The sequence shown here is derived from an EMBL/GenBank/DDBJ whole genome shotgun (WGS) entry which is preliminary data.</text>
</comment>
<feature type="region of interest" description="Disordered" evidence="1">
    <location>
        <begin position="307"/>
        <end position="326"/>
    </location>
</feature>
<dbReference type="Proteomes" id="UP000605846">
    <property type="component" value="Unassembled WGS sequence"/>
</dbReference>